<evidence type="ECO:0000313" key="2">
    <source>
        <dbReference type="Proteomes" id="UP000288096"/>
    </source>
</evidence>
<accession>A0A401FU52</accession>
<reference evidence="2" key="1">
    <citation type="submission" date="2017-11" db="EMBL/GenBank/DDBJ databases">
        <authorList>
            <person name="Watanabe M."/>
            <person name="Kojima H."/>
        </authorList>
    </citation>
    <scope>NUCLEOTIDE SEQUENCE [LARGE SCALE GENOMIC DNA]</scope>
    <source>
        <strain evidence="2">Tokyo 01</strain>
    </source>
</reference>
<dbReference type="OrthoDB" id="7324613at2"/>
<protein>
    <submittedName>
        <fullName evidence="1">Alpha/beta hydrolase</fullName>
    </submittedName>
</protein>
<evidence type="ECO:0000313" key="1">
    <source>
        <dbReference type="EMBL" id="GBC60491.1"/>
    </source>
</evidence>
<dbReference type="EMBL" id="BEXT01000001">
    <property type="protein sequence ID" value="GBC60491.1"/>
    <property type="molecule type" value="Genomic_DNA"/>
</dbReference>
<name>A0A401FU52_9BACT</name>
<dbReference type="InterPro" id="IPR016035">
    <property type="entry name" value="Acyl_Trfase/lysoPLipase"/>
</dbReference>
<gene>
    <name evidence="1" type="ORF">DENIS_1444</name>
</gene>
<reference evidence="2" key="2">
    <citation type="submission" date="2019-01" db="EMBL/GenBank/DDBJ databases">
        <title>Genome sequence of Desulfonema ishimotonii strain Tokyo 01.</title>
        <authorList>
            <person name="Fukui M."/>
        </authorList>
    </citation>
    <scope>NUCLEOTIDE SEQUENCE [LARGE SCALE GENOMIC DNA]</scope>
    <source>
        <strain evidence="2">Tokyo 01</strain>
    </source>
</reference>
<dbReference type="Proteomes" id="UP000288096">
    <property type="component" value="Unassembled WGS sequence"/>
</dbReference>
<dbReference type="AlphaFoldDB" id="A0A401FU52"/>
<comment type="caution">
    <text evidence="1">The sequence shown here is derived from an EMBL/GenBank/DDBJ whole genome shotgun (WGS) entry which is preliminary data.</text>
</comment>
<proteinExistence type="predicted"/>
<dbReference type="SUPFAM" id="SSF52151">
    <property type="entry name" value="FabD/lysophospholipase-like"/>
    <property type="match status" value="1"/>
</dbReference>
<dbReference type="RefSeq" id="WP_124327901.1">
    <property type="nucleotide sequence ID" value="NZ_BEXT01000001.1"/>
</dbReference>
<organism evidence="1 2">
    <name type="scientific">Desulfonema ishimotonii</name>
    <dbReference type="NCBI Taxonomy" id="45657"/>
    <lineage>
        <taxon>Bacteria</taxon>
        <taxon>Pseudomonadati</taxon>
        <taxon>Thermodesulfobacteriota</taxon>
        <taxon>Desulfobacteria</taxon>
        <taxon>Desulfobacterales</taxon>
        <taxon>Desulfococcaceae</taxon>
        <taxon>Desulfonema</taxon>
    </lineage>
</organism>
<keyword evidence="1" id="KW-0378">Hydrolase</keyword>
<sequence>MGIHIRFHNKSPRNTDEFFYCITEGMALNPFVRFYNELQYKIEKSGIAGLISSENFVDKFINFDQLSESDKIVYLNAYNLSRKQLEIFINRKGHAYNDIDADALMAGSSVLHYTENKTIDGKKYKYCEGAVIDTVNLDHLLTDHPDLDEIWIIKIADYKEVTPPKNLIEASLVGVMLPFDTISDDDIEIFSYKLRDFNQKTGKNIKLINVLMRYGKVNYHWNHSNLDQGIKVGYEGTLKAIRELEQSQYADGKFSHAAIVS</sequence>
<dbReference type="GO" id="GO:0016787">
    <property type="term" value="F:hydrolase activity"/>
    <property type="evidence" value="ECO:0007669"/>
    <property type="project" value="UniProtKB-KW"/>
</dbReference>
<keyword evidence="2" id="KW-1185">Reference proteome</keyword>